<dbReference type="GO" id="GO:0005524">
    <property type="term" value="F:ATP binding"/>
    <property type="evidence" value="ECO:0007669"/>
    <property type="project" value="InterPro"/>
</dbReference>
<dbReference type="GeneID" id="25908830"/>
<dbReference type="InterPro" id="IPR051549">
    <property type="entry name" value="PEP_Utilizing_Enz"/>
</dbReference>
<dbReference type="InterPro" id="IPR008279">
    <property type="entry name" value="PEP-util_enz_mobile_dom"/>
</dbReference>
<protein>
    <recommendedName>
        <fullName evidence="6">Pyruvate phosphate dikinase AMP/ATP-binding domain-containing protein</fullName>
    </recommendedName>
</protein>
<dbReference type="Pfam" id="PF01326">
    <property type="entry name" value="PPDK_N"/>
    <property type="match status" value="1"/>
</dbReference>
<gene>
    <name evidence="4" type="ORF">SARC_08326</name>
</gene>
<dbReference type="Proteomes" id="UP000054560">
    <property type="component" value="Unassembled WGS sequence"/>
</dbReference>
<evidence type="ECO:0000313" key="4">
    <source>
        <dbReference type="EMBL" id="KNC79274.1"/>
    </source>
</evidence>
<evidence type="ECO:0000259" key="3">
    <source>
        <dbReference type="Pfam" id="PF01326"/>
    </source>
</evidence>
<dbReference type="PANTHER" id="PTHR43615">
    <property type="entry name" value="PHOSPHOENOLPYRUVATE SYNTHASE-RELATED"/>
    <property type="match status" value="1"/>
</dbReference>
<sequence length="926" mass="101863">MTEGKIDNIYSLNDEQEPPPTQWIGGKAAGLMKLCTTEQLKRYVPRGFAVSEAFFQTWMNEVLASNEYKAATDQNSGVLSTKAETGHFSESDAQVCSHIQALINDLLLSPEQSQTLQTLQEAISSWPGAVAAVRSSAPEEDGDGASFAGLFVTKLGVSVEHVELALRECFASVFDQKVSQYGHTGWHPTSFSAVVMEMVEPSKAGVAFSANPLNSDLDEMVVDSSWGLGESVVDGSIMADRFIWDKLGSVVLETKIGNKERERRVCASGGGVEELQVSEERAGQTTLSEDELLSLAKLVSSVEAAYGKPVDVEWAYTQQGELKLLQARPITTIFPLDPAMLTKPGEPRRLYFDFHIASDATTIHPFTHMDLDAYWEVWTKATGFGDISHPPDDSGDHLFFNGATRQYINVSATSRLGYSPSTMTKEYEQIDLYAASILKGKEATNPKYKADKLPDDVTFANAWWLFRRMPLWHMYIMKNKFKANPVQCGSELRLLLTTARADMKAIVAKGPTSQGGLIEYVNALARAAFPALDLQCAGAFLTLSVFKELGRQNKAGETQQIRDEAAAMMLGYKGDPLMEMNIAMYHLAQSLPVELWAEYDDKLDDLSDRIQRNVESRASTGDKLPAAFITSWKAFMSDFGYDGTDQLFVSSPRYHEQPVLLLQKIRHSAGTDVKDPEQAMLQARDRRQAAQKAQLDAAKANAKWYKSTVQAVLKRNEALDEVMWIRNSPKLFQSEILSAVRTGVLVCETQLLEANRLDEAGDVFHLKLSEVDRGLCCPELDLRYLIAPRKAQYLRTKRAGMTPFLVDSRCRILKPDVKEQQPGTLVGMAIAPGVATGRLRILKSPSEKIGRGDILATVVTDPAWTPLFIGCAAVVLQVGGALQHGALCAREYGKPGVSCIDMADLTDGMMVSVDGNTGVVTILAEE</sequence>
<name>A0A0L0FRF9_9EUKA</name>
<dbReference type="AlphaFoldDB" id="A0A0L0FRF9"/>
<dbReference type="SUPFAM" id="SSF56059">
    <property type="entry name" value="Glutathione synthetase ATP-binding domain-like"/>
    <property type="match status" value="1"/>
</dbReference>
<dbReference type="OrthoDB" id="6123450at2759"/>
<reference evidence="4 5" key="1">
    <citation type="submission" date="2011-02" db="EMBL/GenBank/DDBJ databases">
        <title>The Genome Sequence of Sphaeroforma arctica JP610.</title>
        <authorList>
            <consortium name="The Broad Institute Genome Sequencing Platform"/>
            <person name="Russ C."/>
            <person name="Cuomo C."/>
            <person name="Young S.K."/>
            <person name="Zeng Q."/>
            <person name="Gargeya S."/>
            <person name="Alvarado L."/>
            <person name="Berlin A."/>
            <person name="Chapman S.B."/>
            <person name="Chen Z."/>
            <person name="Freedman E."/>
            <person name="Gellesch M."/>
            <person name="Goldberg J."/>
            <person name="Griggs A."/>
            <person name="Gujja S."/>
            <person name="Heilman E."/>
            <person name="Heiman D."/>
            <person name="Howarth C."/>
            <person name="Mehta T."/>
            <person name="Neiman D."/>
            <person name="Pearson M."/>
            <person name="Roberts A."/>
            <person name="Saif S."/>
            <person name="Shea T."/>
            <person name="Shenoy N."/>
            <person name="Sisk P."/>
            <person name="Stolte C."/>
            <person name="Sykes S."/>
            <person name="White J."/>
            <person name="Yandava C."/>
            <person name="Burger G."/>
            <person name="Gray M.W."/>
            <person name="Holland P.W.H."/>
            <person name="King N."/>
            <person name="Lang F.B.F."/>
            <person name="Roger A.J."/>
            <person name="Ruiz-Trillo I."/>
            <person name="Haas B."/>
            <person name="Nusbaum C."/>
            <person name="Birren B."/>
        </authorList>
    </citation>
    <scope>NUCLEOTIDE SEQUENCE [LARGE SCALE GENOMIC DNA]</scope>
    <source>
        <strain evidence="4 5">JP610</strain>
    </source>
</reference>
<dbReference type="STRING" id="667725.A0A0L0FRF9"/>
<evidence type="ECO:0000313" key="5">
    <source>
        <dbReference type="Proteomes" id="UP000054560"/>
    </source>
</evidence>
<evidence type="ECO:0008006" key="6">
    <source>
        <dbReference type="Google" id="ProtNLM"/>
    </source>
</evidence>
<dbReference type="GO" id="GO:0016301">
    <property type="term" value="F:kinase activity"/>
    <property type="evidence" value="ECO:0007669"/>
    <property type="project" value="InterPro"/>
</dbReference>
<dbReference type="InterPro" id="IPR036637">
    <property type="entry name" value="Phosphohistidine_dom_sf"/>
</dbReference>
<dbReference type="Pfam" id="PF00391">
    <property type="entry name" value="PEP-utilizers"/>
    <property type="match status" value="1"/>
</dbReference>
<keyword evidence="5" id="KW-1185">Reference proteome</keyword>
<proteinExistence type="inferred from homology"/>
<dbReference type="InterPro" id="IPR002192">
    <property type="entry name" value="PPDK_AMP/ATP-bd"/>
</dbReference>
<dbReference type="PANTHER" id="PTHR43615:SF1">
    <property type="entry name" value="PPDK_N DOMAIN-CONTAINING PROTEIN"/>
    <property type="match status" value="1"/>
</dbReference>
<evidence type="ECO:0000256" key="1">
    <source>
        <dbReference type="ARBA" id="ARBA00007837"/>
    </source>
</evidence>
<dbReference type="Gene3D" id="3.50.30.10">
    <property type="entry name" value="Phosphohistidine domain"/>
    <property type="match status" value="1"/>
</dbReference>
<dbReference type="Gene3D" id="3.30.1490.20">
    <property type="entry name" value="ATP-grasp fold, A domain"/>
    <property type="match status" value="1"/>
</dbReference>
<organism evidence="4 5">
    <name type="scientific">Sphaeroforma arctica JP610</name>
    <dbReference type="NCBI Taxonomy" id="667725"/>
    <lineage>
        <taxon>Eukaryota</taxon>
        <taxon>Ichthyosporea</taxon>
        <taxon>Ichthyophonida</taxon>
        <taxon>Sphaeroforma</taxon>
    </lineage>
</organism>
<dbReference type="EMBL" id="KQ242336">
    <property type="protein sequence ID" value="KNC79274.1"/>
    <property type="molecule type" value="Genomic_DNA"/>
</dbReference>
<accession>A0A0L0FRF9</accession>
<dbReference type="Gene3D" id="3.30.470.20">
    <property type="entry name" value="ATP-grasp fold, B domain"/>
    <property type="match status" value="1"/>
</dbReference>
<feature type="domain" description="Pyruvate phosphate dikinase AMP/ATP-binding" evidence="3">
    <location>
        <begin position="23"/>
        <end position="332"/>
    </location>
</feature>
<feature type="domain" description="PEP-utilising enzyme mobile" evidence="2">
    <location>
        <begin position="851"/>
        <end position="918"/>
    </location>
</feature>
<dbReference type="RefSeq" id="XP_014153176.1">
    <property type="nucleotide sequence ID" value="XM_014297701.1"/>
</dbReference>
<dbReference type="eggNOG" id="ENOG502QREJ">
    <property type="taxonomic scope" value="Eukaryota"/>
</dbReference>
<evidence type="ECO:0000259" key="2">
    <source>
        <dbReference type="Pfam" id="PF00391"/>
    </source>
</evidence>
<dbReference type="InterPro" id="IPR013815">
    <property type="entry name" value="ATP_grasp_subdomain_1"/>
</dbReference>
<comment type="similarity">
    <text evidence="1">Belongs to the PEP-utilizing enzyme family.</text>
</comment>
<dbReference type="SUPFAM" id="SSF52009">
    <property type="entry name" value="Phosphohistidine domain"/>
    <property type="match status" value="1"/>
</dbReference>